<evidence type="ECO:0000313" key="2">
    <source>
        <dbReference type="EMBL" id="MBP2859710.1"/>
    </source>
</evidence>
<name>A0ABS5BGY0_9GAMM</name>
<dbReference type="Proteomes" id="UP000810130">
    <property type="component" value="Unassembled WGS sequence"/>
</dbReference>
<organism evidence="2 3">
    <name type="scientific">Dickeya oryzae</name>
    <dbReference type="NCBI Taxonomy" id="1240404"/>
    <lineage>
        <taxon>Bacteria</taxon>
        <taxon>Pseudomonadati</taxon>
        <taxon>Pseudomonadota</taxon>
        <taxon>Gammaproteobacteria</taxon>
        <taxon>Enterobacterales</taxon>
        <taxon>Pectobacteriaceae</taxon>
        <taxon>Dickeya</taxon>
    </lineage>
</organism>
<accession>A0ABS5BGY0</accession>
<evidence type="ECO:0000256" key="1">
    <source>
        <dbReference type="SAM" id="Phobius"/>
    </source>
</evidence>
<feature type="transmembrane region" description="Helical" evidence="1">
    <location>
        <begin position="42"/>
        <end position="60"/>
    </location>
</feature>
<sequence length="214" mass="25218">MKKLKLPISRLKLTVFSSLLLITSSNIQYLIKYQNLSDYAHAFYRISYLLFFISLTILFFEKKGLAFFILINTLVVLTFYDFESSLLHYSFEFYKKSHPDLFSKCIKEEYHNPEKQILAYCFSTNEPAHTFDRDVMYDSGNELQKQNAERSCEWDDAFKKLAMQNSFSMLHSFAMAENVDVINFNVINLGSSYYEIRYSIDPLYTPLTQKKSCK</sequence>
<dbReference type="RefSeq" id="WP_038915667.1">
    <property type="nucleotide sequence ID" value="NZ_JAGJWX010000035.1"/>
</dbReference>
<keyword evidence="1" id="KW-0812">Transmembrane</keyword>
<protein>
    <submittedName>
        <fullName evidence="2">Uncharacterized protein</fullName>
    </submittedName>
</protein>
<keyword evidence="1" id="KW-1133">Transmembrane helix</keyword>
<gene>
    <name evidence="2" type="ORF">J8657_19120</name>
</gene>
<keyword evidence="1" id="KW-0472">Membrane</keyword>
<feature type="transmembrane region" description="Helical" evidence="1">
    <location>
        <begin position="65"/>
        <end position="82"/>
    </location>
</feature>
<dbReference type="EMBL" id="JAGJWX010000035">
    <property type="protein sequence ID" value="MBP2859710.1"/>
    <property type="molecule type" value="Genomic_DNA"/>
</dbReference>
<proteinExistence type="predicted"/>
<comment type="caution">
    <text evidence="2">The sequence shown here is derived from an EMBL/GenBank/DDBJ whole genome shotgun (WGS) entry which is preliminary data.</text>
</comment>
<reference evidence="2 3" key="1">
    <citation type="submission" date="2021-04" db="EMBL/GenBank/DDBJ databases">
        <title>Genomic and host-range diversity within the Dickeya zeae complex, identification of D. zeae and D. oryzae members, proposal of two novel subspecies D. zeae subsp. zeae subsp. nov. and D. zeae subsp. dombae subsp. nov.</title>
        <authorList>
            <person name="Van Gijsegem F."/>
            <person name="Hugouvieux-Cotte-Pattat N."/>
        </authorList>
    </citation>
    <scope>NUCLEOTIDE SEQUENCE [LARGE SCALE GENOMIC DNA]</scope>
    <source>
        <strain evidence="2 3">FVG03</strain>
    </source>
</reference>
<keyword evidence="3" id="KW-1185">Reference proteome</keyword>
<evidence type="ECO:0000313" key="3">
    <source>
        <dbReference type="Proteomes" id="UP000810130"/>
    </source>
</evidence>